<dbReference type="AlphaFoldDB" id="A0AAV5APS4"/>
<dbReference type="EMBL" id="BQKA01000006">
    <property type="protein sequence ID" value="GJM49349.1"/>
    <property type="molecule type" value="Genomic_DNA"/>
</dbReference>
<dbReference type="Proteomes" id="UP001207736">
    <property type="component" value="Unassembled WGS sequence"/>
</dbReference>
<organism evidence="1 3">
    <name type="scientific">Capnocytophaga catalasegens</name>
    <dbReference type="NCBI Taxonomy" id="1004260"/>
    <lineage>
        <taxon>Bacteria</taxon>
        <taxon>Pseudomonadati</taxon>
        <taxon>Bacteroidota</taxon>
        <taxon>Flavobacteriia</taxon>
        <taxon>Flavobacteriales</taxon>
        <taxon>Flavobacteriaceae</taxon>
        <taxon>Capnocytophaga</taxon>
    </lineage>
</organism>
<evidence type="ECO:0000313" key="2">
    <source>
        <dbReference type="EMBL" id="GJM52500.1"/>
    </source>
</evidence>
<dbReference type="EMBL" id="BQKB01000013">
    <property type="protein sequence ID" value="GJM52500.1"/>
    <property type="molecule type" value="Genomic_DNA"/>
</dbReference>
<sequence length="221" mass="25562">MKKILQIALWVASLVMAYFIYDSITGPIRFERIKQDRFAKVIEKLKDIRDVQDAHFAVKGDYAKTYNDLENFVENGKFTITTQRDTSWVEYDKTYRIDVMKQGVVVDTLGYIPVKDSLFKNSDRYKTMKLVPFAKDPNQTFEMQTTVLEKGNYKTPVYMVKVNKSIVLHDLDKDQVTNELKKTGVNDVKGEYISVGSLTEVSNNGNWPTIYDAKINKDNKK</sequence>
<accession>A0AAV5APS4</accession>
<protein>
    <submittedName>
        <fullName evidence="1">Uncharacterized protein</fullName>
    </submittedName>
</protein>
<comment type="caution">
    <text evidence="1">The sequence shown here is derived from an EMBL/GenBank/DDBJ whole genome shotgun (WGS) entry which is preliminary data.</text>
</comment>
<evidence type="ECO:0000313" key="1">
    <source>
        <dbReference type="EMBL" id="GJM49349.1"/>
    </source>
</evidence>
<reference evidence="1 4" key="1">
    <citation type="submission" date="2021-11" db="EMBL/GenBank/DDBJ databases">
        <title>Draft genome sequence of Capnocytophaga sp. strain KC07075 isolated from cat oral cavity.</title>
        <authorList>
            <person name="Suzuki M."/>
            <person name="Imaoka K."/>
            <person name="Kimura M."/>
            <person name="Morikawa S."/>
            <person name="Maeda K."/>
        </authorList>
    </citation>
    <scope>NUCLEOTIDE SEQUENCE</scope>
    <source>
        <strain evidence="1">KC07075</strain>
        <strain evidence="2 4">KC07079</strain>
    </source>
</reference>
<evidence type="ECO:0000313" key="4">
    <source>
        <dbReference type="Proteomes" id="UP001208692"/>
    </source>
</evidence>
<dbReference type="RefSeq" id="WP_264845938.1">
    <property type="nucleotide sequence ID" value="NZ_BPMA01000016.1"/>
</dbReference>
<evidence type="ECO:0000313" key="3">
    <source>
        <dbReference type="Proteomes" id="UP001207736"/>
    </source>
</evidence>
<keyword evidence="4" id="KW-1185">Reference proteome</keyword>
<proteinExistence type="predicted"/>
<dbReference type="Proteomes" id="UP001208692">
    <property type="component" value="Unassembled WGS sequence"/>
</dbReference>
<gene>
    <name evidence="1" type="ORF">RCZ15_03240</name>
    <name evidence="2" type="ORF">RCZ16_08170</name>
</gene>
<name>A0AAV5APS4_9FLAO</name>